<name>A0A9K3KHH7_9STRA</name>
<reference evidence="1" key="1">
    <citation type="journal article" date="2021" name="Sci. Rep.">
        <title>Diploid genomic architecture of Nitzschia inconspicua, an elite biomass production diatom.</title>
        <authorList>
            <person name="Oliver A."/>
            <person name="Podell S."/>
            <person name="Pinowska A."/>
            <person name="Traller J.C."/>
            <person name="Smith S.R."/>
            <person name="McClure R."/>
            <person name="Beliaev A."/>
            <person name="Bohutskyi P."/>
            <person name="Hill E.A."/>
            <person name="Rabines A."/>
            <person name="Zheng H."/>
            <person name="Allen L.Z."/>
            <person name="Kuo A."/>
            <person name="Grigoriev I.V."/>
            <person name="Allen A.E."/>
            <person name="Hazlebeck D."/>
            <person name="Allen E.E."/>
        </authorList>
    </citation>
    <scope>NUCLEOTIDE SEQUENCE</scope>
    <source>
        <strain evidence="1">Hildebrandi</strain>
    </source>
</reference>
<dbReference type="EMBL" id="JAGRRH010000024">
    <property type="protein sequence ID" value="KAG7343209.1"/>
    <property type="molecule type" value="Genomic_DNA"/>
</dbReference>
<evidence type="ECO:0000313" key="1">
    <source>
        <dbReference type="EMBL" id="KAG7343209.1"/>
    </source>
</evidence>
<sequence>MSSTEIPWIDAWIRWERDSKDVIDDNLSTKGMEKDEHPSPTKVFHFEYPLLENSEEKNDDDNNNNTETTICTLSLGGFDSESEETWNSTGLTLWPCSHHLCDYLCQHLLTTLRAADSTKSNETINVLELGSGLGRCGLLAHHILQADSAAAGENIRRHHHHIYMTDGDTDTLHQLRANVRENVAQQQQDRVSCHQLLWGEASARRFCALIGLHSAKNNESFNTNELEVSIRNKIDLIIGSDLIYVPQVIKPLFETVYVLLQQSFTENEDNKNQSTNLATARPSFVMAHSDRRQGSSVTLGMVLEKSTEAGLEATILKEQPQEGIYIIAFAIPVER</sequence>
<keyword evidence="1" id="KW-0489">Methyltransferase</keyword>
<comment type="caution">
    <text evidence="1">The sequence shown here is derived from an EMBL/GenBank/DDBJ whole genome shotgun (WGS) entry which is preliminary data.</text>
</comment>
<organism evidence="1 2">
    <name type="scientific">Nitzschia inconspicua</name>
    <dbReference type="NCBI Taxonomy" id="303405"/>
    <lineage>
        <taxon>Eukaryota</taxon>
        <taxon>Sar</taxon>
        <taxon>Stramenopiles</taxon>
        <taxon>Ochrophyta</taxon>
        <taxon>Bacillariophyta</taxon>
        <taxon>Bacillariophyceae</taxon>
        <taxon>Bacillariophycidae</taxon>
        <taxon>Bacillariales</taxon>
        <taxon>Bacillariaceae</taxon>
        <taxon>Nitzschia</taxon>
    </lineage>
</organism>
<gene>
    <name evidence="1" type="ORF">IV203_021154</name>
</gene>
<dbReference type="GO" id="GO:0008168">
    <property type="term" value="F:methyltransferase activity"/>
    <property type="evidence" value="ECO:0007669"/>
    <property type="project" value="UniProtKB-KW"/>
</dbReference>
<protein>
    <submittedName>
        <fullName evidence="1">Lysine methyltransferase</fullName>
    </submittedName>
</protein>
<evidence type="ECO:0000313" key="2">
    <source>
        <dbReference type="Proteomes" id="UP000693970"/>
    </source>
</evidence>
<dbReference type="PANTHER" id="PTHR14614:SF132">
    <property type="entry name" value="PROTEIN-LYSINE METHYLTRANSFERASE C42C1.13"/>
    <property type="match status" value="1"/>
</dbReference>
<keyword evidence="1" id="KW-0808">Transferase</keyword>
<dbReference type="PANTHER" id="PTHR14614">
    <property type="entry name" value="HEPATOCELLULAR CARCINOMA-ASSOCIATED ANTIGEN"/>
    <property type="match status" value="1"/>
</dbReference>
<accession>A0A9K3KHH7</accession>
<proteinExistence type="predicted"/>
<reference evidence="1" key="2">
    <citation type="submission" date="2021-04" db="EMBL/GenBank/DDBJ databases">
        <authorList>
            <person name="Podell S."/>
        </authorList>
    </citation>
    <scope>NUCLEOTIDE SEQUENCE</scope>
    <source>
        <strain evidence="1">Hildebrandi</strain>
    </source>
</reference>
<dbReference type="Proteomes" id="UP000693970">
    <property type="component" value="Unassembled WGS sequence"/>
</dbReference>
<dbReference type="AlphaFoldDB" id="A0A9K3KHH7"/>
<dbReference type="GO" id="GO:0032259">
    <property type="term" value="P:methylation"/>
    <property type="evidence" value="ECO:0007669"/>
    <property type="project" value="UniProtKB-KW"/>
</dbReference>
<dbReference type="OrthoDB" id="46564at2759"/>
<dbReference type="Pfam" id="PF10294">
    <property type="entry name" value="Methyltransf_16"/>
    <property type="match status" value="1"/>
</dbReference>
<dbReference type="InterPro" id="IPR019410">
    <property type="entry name" value="Methyltransf_16"/>
</dbReference>
<keyword evidence="2" id="KW-1185">Reference proteome</keyword>